<accession>A0AAU8HZC2</accession>
<reference evidence="1" key="1">
    <citation type="submission" date="2024-06" db="EMBL/GenBank/DDBJ databases">
        <title>High activity and specificity of bacteriophage cocktails against carbapenem-resistant Klebsiella pneumoniae belonging to high-risk clones CG258 and ST307.</title>
        <authorList>
            <person name="Jimenez Quiceno J."/>
            <person name="Salazar Ospina L."/>
            <person name="Tellez Carrasquilla S."/>
        </authorList>
    </citation>
    <scope>NUCLEOTIDE SEQUENCE</scope>
</reference>
<dbReference type="EMBL" id="PP895363">
    <property type="protein sequence ID" value="XCI78096.1"/>
    <property type="molecule type" value="Genomic_DNA"/>
</dbReference>
<evidence type="ECO:0000313" key="1">
    <source>
        <dbReference type="EMBL" id="XCI78096.1"/>
    </source>
</evidence>
<sequence length="29" mass="3186">MGRHAKAVHLSRSKIKCVSKFIACIKDSA</sequence>
<organism evidence="1">
    <name type="scientific">Klebsiella phage FKP3</name>
    <dbReference type="NCBI Taxonomy" id="3231233"/>
    <lineage>
        <taxon>Viruses</taxon>
        <taxon>Duplodnaviria</taxon>
        <taxon>Heunggongvirae</taxon>
        <taxon>Uroviricota</taxon>
        <taxon>Caudoviricetes</taxon>
        <taxon>Stephanstirmvirinae</taxon>
        <taxon>Justusliebigvirus</taxon>
    </lineage>
</organism>
<name>A0AAU8HZC2_9CAUD</name>
<proteinExistence type="predicted"/>
<protein>
    <submittedName>
        <fullName evidence="1">Uncharacterized protein</fullName>
    </submittedName>
</protein>